<accession>A0ABT4U6R9</accession>
<comment type="caution">
    <text evidence="1">The sequence shown here is derived from an EMBL/GenBank/DDBJ whole genome shotgun (WGS) entry which is preliminary data.</text>
</comment>
<evidence type="ECO:0000313" key="2">
    <source>
        <dbReference type="Proteomes" id="UP001527866"/>
    </source>
</evidence>
<sequence>MANIDFITLGAADPAAAEEFYSTAFGLDGQVRVRESQEPTEGVRGDTLSLTAAQPGDVDLLVAAALDAGAEEIKPAAKSLWGYGGALRAPDGAVWTIATSSKKDKAPAARRFDDIVLLLGPDDVPASKRFYVEHGLAVAKSFGGAYVEFDTGQSPIKFGLNKRRALAKNAGVAPEGTGSHRLSISGDLGAFTDPDGFAWEATASAAAE</sequence>
<organism evidence="1 2">
    <name type="scientific">Nocardiopsis endophytica</name>
    <dbReference type="NCBI Taxonomy" id="3018445"/>
    <lineage>
        <taxon>Bacteria</taxon>
        <taxon>Bacillati</taxon>
        <taxon>Actinomycetota</taxon>
        <taxon>Actinomycetes</taxon>
        <taxon>Streptosporangiales</taxon>
        <taxon>Nocardiopsidaceae</taxon>
        <taxon>Nocardiopsis</taxon>
    </lineage>
</organism>
<dbReference type="PANTHER" id="PTHR36503:SF1">
    <property type="entry name" value="BLR2520 PROTEIN"/>
    <property type="match status" value="1"/>
</dbReference>
<dbReference type="Proteomes" id="UP001527866">
    <property type="component" value="Unassembled WGS sequence"/>
</dbReference>
<dbReference type="SUPFAM" id="SSF54593">
    <property type="entry name" value="Glyoxalase/Bleomycin resistance protein/Dihydroxybiphenyl dioxygenase"/>
    <property type="match status" value="1"/>
</dbReference>
<proteinExistence type="predicted"/>
<dbReference type="Gene3D" id="3.10.180.10">
    <property type="entry name" value="2,3-Dihydroxybiphenyl 1,2-Dioxygenase, domain 1"/>
    <property type="match status" value="1"/>
</dbReference>
<reference evidence="1 2" key="1">
    <citation type="submission" date="2023-01" db="EMBL/GenBank/DDBJ databases">
        <title>Draft genome sequence of Nocardiopsis sp. RSe5-2 isolated from halophytes.</title>
        <authorList>
            <person name="Duangmal K."/>
            <person name="Chantavorakit T."/>
        </authorList>
    </citation>
    <scope>NUCLEOTIDE SEQUENCE [LARGE SCALE GENOMIC DNA]</scope>
    <source>
        <strain evidence="1 2">RSe5-2</strain>
    </source>
</reference>
<protein>
    <submittedName>
        <fullName evidence="1">Glyoxalase</fullName>
    </submittedName>
</protein>
<evidence type="ECO:0000313" key="1">
    <source>
        <dbReference type="EMBL" id="MDA2812638.1"/>
    </source>
</evidence>
<keyword evidence="2" id="KW-1185">Reference proteome</keyword>
<gene>
    <name evidence="1" type="ORF">O4J56_18485</name>
</gene>
<dbReference type="EMBL" id="JAQFWQ010000055">
    <property type="protein sequence ID" value="MDA2812638.1"/>
    <property type="molecule type" value="Genomic_DNA"/>
</dbReference>
<dbReference type="PANTHER" id="PTHR36503">
    <property type="entry name" value="BLR2520 PROTEIN"/>
    <property type="match status" value="1"/>
</dbReference>
<dbReference type="RefSeq" id="WP_270687246.1">
    <property type="nucleotide sequence ID" value="NZ_JAQFWQ010000055.1"/>
</dbReference>
<name>A0ABT4U6R9_9ACTN</name>
<dbReference type="InterPro" id="IPR029068">
    <property type="entry name" value="Glyas_Bleomycin-R_OHBP_Dase"/>
</dbReference>